<evidence type="ECO:0000313" key="3">
    <source>
        <dbReference type="Proteomes" id="UP000756346"/>
    </source>
</evidence>
<accession>A0A9P9BT72</accession>
<name>A0A9P9BT72_9PEZI</name>
<dbReference type="Proteomes" id="UP000756346">
    <property type="component" value="Unassembled WGS sequence"/>
</dbReference>
<evidence type="ECO:0000256" key="1">
    <source>
        <dbReference type="SAM" id="MobiDB-lite"/>
    </source>
</evidence>
<evidence type="ECO:0000313" key="2">
    <source>
        <dbReference type="EMBL" id="KAH7035192.1"/>
    </source>
</evidence>
<comment type="caution">
    <text evidence="2">The sequence shown here is derived from an EMBL/GenBank/DDBJ whole genome shotgun (WGS) entry which is preliminary data.</text>
</comment>
<dbReference type="GeneID" id="70191344"/>
<dbReference type="RefSeq" id="XP_046015285.1">
    <property type="nucleotide sequence ID" value="XM_046161798.1"/>
</dbReference>
<gene>
    <name evidence="2" type="ORF">B0I36DRAFT_405749</name>
</gene>
<feature type="region of interest" description="Disordered" evidence="1">
    <location>
        <begin position="146"/>
        <end position="170"/>
    </location>
</feature>
<organism evidence="2 3">
    <name type="scientific">Microdochium trichocladiopsis</name>
    <dbReference type="NCBI Taxonomy" id="1682393"/>
    <lineage>
        <taxon>Eukaryota</taxon>
        <taxon>Fungi</taxon>
        <taxon>Dikarya</taxon>
        <taxon>Ascomycota</taxon>
        <taxon>Pezizomycotina</taxon>
        <taxon>Sordariomycetes</taxon>
        <taxon>Xylariomycetidae</taxon>
        <taxon>Xylariales</taxon>
        <taxon>Microdochiaceae</taxon>
        <taxon>Microdochium</taxon>
    </lineage>
</organism>
<dbReference type="AlphaFoldDB" id="A0A9P9BT72"/>
<keyword evidence="3" id="KW-1185">Reference proteome</keyword>
<proteinExistence type="predicted"/>
<protein>
    <submittedName>
        <fullName evidence="2">Uncharacterized protein</fullName>
    </submittedName>
</protein>
<sequence>MAGTITDKLERERAKLVVALPGPGKEEYGTIVWLEGWSFGSNGVLPGQAWNRLYEVTVVFVVSSVPPTWPARRMSACPSLSTTVCSSGFSMPICKAGLECDLETDRAQSQGPGASKPSSNQWQWWSRRSLSDGCFVEVALSRVEAFPRGNNQPDGKTLARLFGPRREPST</sequence>
<reference evidence="2" key="1">
    <citation type="journal article" date="2021" name="Nat. Commun.">
        <title>Genetic determinants of endophytism in the Arabidopsis root mycobiome.</title>
        <authorList>
            <person name="Mesny F."/>
            <person name="Miyauchi S."/>
            <person name="Thiergart T."/>
            <person name="Pickel B."/>
            <person name="Atanasova L."/>
            <person name="Karlsson M."/>
            <person name="Huettel B."/>
            <person name="Barry K.W."/>
            <person name="Haridas S."/>
            <person name="Chen C."/>
            <person name="Bauer D."/>
            <person name="Andreopoulos W."/>
            <person name="Pangilinan J."/>
            <person name="LaButti K."/>
            <person name="Riley R."/>
            <person name="Lipzen A."/>
            <person name="Clum A."/>
            <person name="Drula E."/>
            <person name="Henrissat B."/>
            <person name="Kohler A."/>
            <person name="Grigoriev I.V."/>
            <person name="Martin F.M."/>
            <person name="Hacquard S."/>
        </authorList>
    </citation>
    <scope>NUCLEOTIDE SEQUENCE</scope>
    <source>
        <strain evidence="2">MPI-CAGE-CH-0230</strain>
    </source>
</reference>
<dbReference type="EMBL" id="JAGTJQ010000003">
    <property type="protein sequence ID" value="KAH7035192.1"/>
    <property type="molecule type" value="Genomic_DNA"/>
</dbReference>